<dbReference type="RefSeq" id="WP_030531854.1">
    <property type="nucleotide sequence ID" value="NZ_JOIJ01000006.1"/>
</dbReference>
<evidence type="ECO:0000256" key="2">
    <source>
        <dbReference type="ARBA" id="ARBA00023002"/>
    </source>
</evidence>
<evidence type="ECO:0000259" key="3">
    <source>
        <dbReference type="SMART" id="SM00829"/>
    </source>
</evidence>
<dbReference type="Pfam" id="PF08240">
    <property type="entry name" value="ADH_N"/>
    <property type="match status" value="1"/>
</dbReference>
<feature type="domain" description="Enoyl reductase (ER)" evidence="3">
    <location>
        <begin position="10"/>
        <end position="307"/>
    </location>
</feature>
<keyword evidence="2" id="KW-0560">Oxidoreductase</keyword>
<evidence type="ECO:0000313" key="5">
    <source>
        <dbReference type="Proteomes" id="UP000317303"/>
    </source>
</evidence>
<keyword evidence="1" id="KW-0521">NADP</keyword>
<dbReference type="PANTHER" id="PTHR48106">
    <property type="entry name" value="QUINONE OXIDOREDUCTASE PIG3-RELATED"/>
    <property type="match status" value="1"/>
</dbReference>
<organism evidence="4 5">
    <name type="scientific">Prauserella rugosa</name>
    <dbReference type="NCBI Taxonomy" id="43354"/>
    <lineage>
        <taxon>Bacteria</taxon>
        <taxon>Bacillati</taxon>
        <taxon>Actinomycetota</taxon>
        <taxon>Actinomycetes</taxon>
        <taxon>Pseudonocardiales</taxon>
        <taxon>Pseudonocardiaceae</taxon>
        <taxon>Prauserella</taxon>
    </lineage>
</organism>
<gene>
    <name evidence="4" type="ORF">JD82_00694</name>
</gene>
<dbReference type="Pfam" id="PF00107">
    <property type="entry name" value="ADH_zinc_N"/>
    <property type="match status" value="1"/>
</dbReference>
<dbReference type="SUPFAM" id="SSF50129">
    <property type="entry name" value="GroES-like"/>
    <property type="match status" value="1"/>
</dbReference>
<dbReference type="PANTHER" id="PTHR48106:SF18">
    <property type="entry name" value="QUINONE OXIDOREDUCTASE PIG3"/>
    <property type="match status" value="1"/>
</dbReference>
<proteinExistence type="predicted"/>
<name>A0A660CAT9_9PSEU</name>
<sequence length="310" mass="31602">MVRAVVSGNGRGAFTLSEVPDPSPALGEALVQVDAFTVNFGEIHGGLTPPQAGTVPGWEAAGVVVRAARDGSGPREGTPVLTLGVGGGWAELRAVPAHLMAPLSDGADLGAASTVGIAGASALRAIRRLGDVRGRRVLVTGATGGVGRFAVQLLRDAGAVPVAATRKVERRRAELIALGAAEVVPDPATVDGPVHGVVDTVGGDQLVSAYGLLAEGSVLVMVGHSSEQDVVFPYGSLLGGPGTHDRTLTSFFLLSTTPDLGDDLRMLADRVAAGELDPGIAWRGPWQSLSEATTAMLDRTLHGKAVVEVR</sequence>
<dbReference type="InterPro" id="IPR020843">
    <property type="entry name" value="ER"/>
</dbReference>
<dbReference type="InterPro" id="IPR036291">
    <property type="entry name" value="NAD(P)-bd_dom_sf"/>
</dbReference>
<dbReference type="AlphaFoldDB" id="A0A660CAT9"/>
<reference evidence="4 5" key="1">
    <citation type="submission" date="2019-07" db="EMBL/GenBank/DDBJ databases">
        <title>R&amp;d 2014.</title>
        <authorList>
            <person name="Klenk H.-P."/>
        </authorList>
    </citation>
    <scope>NUCLEOTIDE SEQUENCE [LARGE SCALE GENOMIC DNA]</scope>
    <source>
        <strain evidence="4 5">DSM 43194</strain>
    </source>
</reference>
<dbReference type="Gene3D" id="3.90.180.10">
    <property type="entry name" value="Medium-chain alcohol dehydrogenases, catalytic domain"/>
    <property type="match status" value="1"/>
</dbReference>
<dbReference type="SMART" id="SM00829">
    <property type="entry name" value="PKS_ER"/>
    <property type="match status" value="1"/>
</dbReference>
<evidence type="ECO:0000313" key="4">
    <source>
        <dbReference type="EMBL" id="TWH18873.1"/>
    </source>
</evidence>
<dbReference type="CDD" id="cd08270">
    <property type="entry name" value="MDR4"/>
    <property type="match status" value="1"/>
</dbReference>
<dbReference type="EMBL" id="VLJV01000001">
    <property type="protein sequence ID" value="TWH18873.1"/>
    <property type="molecule type" value="Genomic_DNA"/>
</dbReference>
<dbReference type="GO" id="GO:0070402">
    <property type="term" value="F:NADPH binding"/>
    <property type="evidence" value="ECO:0007669"/>
    <property type="project" value="TreeGrafter"/>
</dbReference>
<dbReference type="GO" id="GO:0016651">
    <property type="term" value="F:oxidoreductase activity, acting on NAD(P)H"/>
    <property type="evidence" value="ECO:0007669"/>
    <property type="project" value="TreeGrafter"/>
</dbReference>
<dbReference type="InterPro" id="IPR013154">
    <property type="entry name" value="ADH-like_N"/>
</dbReference>
<evidence type="ECO:0000256" key="1">
    <source>
        <dbReference type="ARBA" id="ARBA00022857"/>
    </source>
</evidence>
<dbReference type="OrthoDB" id="3813297at2"/>
<keyword evidence="5" id="KW-1185">Reference proteome</keyword>
<comment type="caution">
    <text evidence="4">The sequence shown here is derived from an EMBL/GenBank/DDBJ whole genome shotgun (WGS) entry which is preliminary data.</text>
</comment>
<dbReference type="Proteomes" id="UP000317303">
    <property type="component" value="Unassembled WGS sequence"/>
</dbReference>
<dbReference type="SUPFAM" id="SSF51735">
    <property type="entry name" value="NAD(P)-binding Rossmann-fold domains"/>
    <property type="match status" value="1"/>
</dbReference>
<dbReference type="InterPro" id="IPR013149">
    <property type="entry name" value="ADH-like_C"/>
</dbReference>
<accession>A0A660CAT9</accession>
<dbReference type="InterPro" id="IPR011032">
    <property type="entry name" value="GroES-like_sf"/>
</dbReference>
<protein>
    <submittedName>
        <fullName evidence="4">NADPH:quinone reductase-like Zn-dependent oxidoreductase</fullName>
    </submittedName>
</protein>
<dbReference type="Gene3D" id="3.40.50.720">
    <property type="entry name" value="NAD(P)-binding Rossmann-like Domain"/>
    <property type="match status" value="1"/>
</dbReference>